<organism evidence="1 2">
    <name type="scientific">Panagrolaimus sp. PS1159</name>
    <dbReference type="NCBI Taxonomy" id="55785"/>
    <lineage>
        <taxon>Eukaryota</taxon>
        <taxon>Metazoa</taxon>
        <taxon>Ecdysozoa</taxon>
        <taxon>Nematoda</taxon>
        <taxon>Chromadorea</taxon>
        <taxon>Rhabditida</taxon>
        <taxon>Tylenchina</taxon>
        <taxon>Panagrolaimomorpha</taxon>
        <taxon>Panagrolaimoidea</taxon>
        <taxon>Panagrolaimidae</taxon>
        <taxon>Panagrolaimus</taxon>
    </lineage>
</organism>
<evidence type="ECO:0000313" key="1">
    <source>
        <dbReference type="Proteomes" id="UP000887580"/>
    </source>
</evidence>
<accession>A0AC35F6M9</accession>
<sequence length="112" mass="12974">MAISYFWGISGAKFSNENTYSSIPMSNRIIEMLRERNAELKKSIPPKPITLHKTSSTPYFNFMKDFANRQGIQYAIQQPITLEPPKIPYIQYTAPLEQINGSQILCRRLRMC</sequence>
<name>A0AC35F6M9_9BILA</name>
<reference evidence="2" key="1">
    <citation type="submission" date="2022-11" db="UniProtKB">
        <authorList>
            <consortium name="WormBaseParasite"/>
        </authorList>
    </citation>
    <scope>IDENTIFICATION</scope>
</reference>
<dbReference type="WBParaSite" id="PS1159_v2.g14436.t1">
    <property type="protein sequence ID" value="PS1159_v2.g14436.t1"/>
    <property type="gene ID" value="PS1159_v2.g14436"/>
</dbReference>
<protein>
    <submittedName>
        <fullName evidence="2">Transposase</fullName>
    </submittedName>
</protein>
<proteinExistence type="predicted"/>
<dbReference type="Proteomes" id="UP000887580">
    <property type="component" value="Unplaced"/>
</dbReference>
<evidence type="ECO:0000313" key="2">
    <source>
        <dbReference type="WBParaSite" id="PS1159_v2.g14436.t1"/>
    </source>
</evidence>